<dbReference type="SUPFAM" id="SSF48452">
    <property type="entry name" value="TPR-like"/>
    <property type="match status" value="1"/>
</dbReference>
<dbReference type="Proteomes" id="UP000184452">
    <property type="component" value="Unassembled WGS sequence"/>
</dbReference>
<dbReference type="AlphaFoldDB" id="A0A1M6IE25"/>
<name>A0A1M6IE25_9ACTN</name>
<organism evidence="3 4">
    <name type="scientific">Nocardiopsis flavescens</name>
    <dbReference type="NCBI Taxonomy" id="758803"/>
    <lineage>
        <taxon>Bacteria</taxon>
        <taxon>Bacillati</taxon>
        <taxon>Actinomycetota</taxon>
        <taxon>Actinomycetes</taxon>
        <taxon>Streptosporangiales</taxon>
        <taxon>Nocardiopsidaceae</taxon>
        <taxon>Nocardiopsis</taxon>
    </lineage>
</organism>
<proteinExistence type="predicted"/>
<protein>
    <submittedName>
        <fullName evidence="3">Predicted ATPase</fullName>
    </submittedName>
</protein>
<dbReference type="Pfam" id="PF13401">
    <property type="entry name" value="AAA_22"/>
    <property type="match status" value="1"/>
</dbReference>
<evidence type="ECO:0000259" key="2">
    <source>
        <dbReference type="PROSITE" id="PS50043"/>
    </source>
</evidence>
<dbReference type="STRING" id="758803.SAMN05421803_105110"/>
<dbReference type="PROSITE" id="PS50043">
    <property type="entry name" value="HTH_LUXR_2"/>
    <property type="match status" value="1"/>
</dbReference>
<feature type="region of interest" description="Disordered" evidence="1">
    <location>
        <begin position="1"/>
        <end position="37"/>
    </location>
</feature>
<dbReference type="InterPro" id="IPR011990">
    <property type="entry name" value="TPR-like_helical_dom_sf"/>
</dbReference>
<accession>A0A1M6IE25</accession>
<dbReference type="PANTHER" id="PTHR47691:SF3">
    <property type="entry name" value="HTH-TYPE TRANSCRIPTIONAL REGULATOR RV0890C-RELATED"/>
    <property type="match status" value="1"/>
</dbReference>
<dbReference type="InterPro" id="IPR016032">
    <property type="entry name" value="Sig_transdc_resp-reg_C-effctor"/>
</dbReference>
<dbReference type="SMART" id="SM00421">
    <property type="entry name" value="HTH_LUXR"/>
    <property type="match status" value="1"/>
</dbReference>
<dbReference type="Gene3D" id="1.25.40.10">
    <property type="entry name" value="Tetratricopeptide repeat domain"/>
    <property type="match status" value="1"/>
</dbReference>
<dbReference type="InterPro" id="IPR000792">
    <property type="entry name" value="Tscrpt_reg_LuxR_C"/>
</dbReference>
<sequence length="868" mass="95620">MGGFRPLVPEPAIPGTDRGEKCDTGRGCSPRSRVRTDPRRGPFGVLVIEAMSPPRHNLPLSAGEFIRFVGRERDIVDLGRLLGTARMVTLTGTGGIGKTRLALHLAERVMRRFPDGVRFVDLSEATTEDQVLRAVAGVLQAVEDDSRTMTEAVITALRTQSLLLFLDTCEHAVDAVGRLCRAVLRDCPRVRVLATSRQPLHVQEESIWRVPPLSLPARPTPTDPYSADPAPLPRRDAQRYESVRLFVTRAHAARAGFEMTRENSGHIAEICRLLDGMPLAIELAAARVRVLSVQQILRRLDDRFQLLTSDGSSGALPPRQRTLRAVLEWSHDLLSGPERALLHRLSVFGTWYREAAEDVCAGDGVDAGDILPLHFSLLDKSLIMVDAEIEGTAHYRLTETVRAYAAEHLAAEGGEDERWSRYLDFCVTRLEEAAEGSRSPLSWAERLAHFRLLDHHRENHARVVRWALSKGRVDEALRVCVALRPYWLVRDLAAEGGRILESVLATDPDEQSPRLRARALALQAELRLDLDVAPRVSTLAMCALEAARACREAGAAASALATMAALALRTNALDEGRLHAERALAWAEQDGDPLTETTALGVLAQLARRRGEPDRAVELLRHCIALGEKLNDRWSVARCLHVLGSIDAERGDFERARELFAESLAVFEELGAAPAIAHCSRELGRLYLAQGHILPAREPLASCLRVSFTSGQRIAVARALEALGELALAEEESERAAALAGVAADLRTALDRPSAETMRLRAAVERRVGPTRTADAWNAWRALPLEQVRDRALAFPRASDRPAEPVTLTPREREIAELAEQGLSNREIADRLTISQATAARHIANIFRKLSISSRTQLTGWASARDRT</sequence>
<dbReference type="CDD" id="cd06170">
    <property type="entry name" value="LuxR_C_like"/>
    <property type="match status" value="1"/>
</dbReference>
<dbReference type="Pfam" id="PF25872">
    <property type="entry name" value="HTH_77"/>
    <property type="match status" value="1"/>
</dbReference>
<dbReference type="InterPro" id="IPR027417">
    <property type="entry name" value="P-loop_NTPase"/>
</dbReference>
<dbReference type="SUPFAM" id="SSF46894">
    <property type="entry name" value="C-terminal effector domain of the bipartite response regulators"/>
    <property type="match status" value="1"/>
</dbReference>
<dbReference type="Pfam" id="PF13424">
    <property type="entry name" value="TPR_12"/>
    <property type="match status" value="1"/>
</dbReference>
<dbReference type="GO" id="GO:0003677">
    <property type="term" value="F:DNA binding"/>
    <property type="evidence" value="ECO:0007669"/>
    <property type="project" value="InterPro"/>
</dbReference>
<dbReference type="InterPro" id="IPR049945">
    <property type="entry name" value="AAA_22"/>
</dbReference>
<dbReference type="EMBL" id="FQZK01000005">
    <property type="protein sequence ID" value="SHJ32679.1"/>
    <property type="molecule type" value="Genomic_DNA"/>
</dbReference>
<dbReference type="InterPro" id="IPR058852">
    <property type="entry name" value="HTH_77"/>
</dbReference>
<dbReference type="Gene3D" id="1.10.10.10">
    <property type="entry name" value="Winged helix-like DNA-binding domain superfamily/Winged helix DNA-binding domain"/>
    <property type="match status" value="1"/>
</dbReference>
<gene>
    <name evidence="3" type="ORF">SAMN05421803_105110</name>
</gene>
<dbReference type="Pfam" id="PF13374">
    <property type="entry name" value="TPR_10"/>
    <property type="match status" value="1"/>
</dbReference>
<evidence type="ECO:0000256" key="1">
    <source>
        <dbReference type="SAM" id="MobiDB-lite"/>
    </source>
</evidence>
<dbReference type="SUPFAM" id="SSF52540">
    <property type="entry name" value="P-loop containing nucleoside triphosphate hydrolases"/>
    <property type="match status" value="1"/>
</dbReference>
<evidence type="ECO:0000313" key="4">
    <source>
        <dbReference type="Proteomes" id="UP000184452"/>
    </source>
</evidence>
<dbReference type="PRINTS" id="PR00364">
    <property type="entry name" value="DISEASERSIST"/>
</dbReference>
<feature type="domain" description="HTH luxR-type" evidence="2">
    <location>
        <begin position="801"/>
        <end position="866"/>
    </location>
</feature>
<reference evidence="3 4" key="1">
    <citation type="submission" date="2016-11" db="EMBL/GenBank/DDBJ databases">
        <authorList>
            <person name="Jaros S."/>
            <person name="Januszkiewicz K."/>
            <person name="Wedrychowicz H."/>
        </authorList>
    </citation>
    <scope>NUCLEOTIDE SEQUENCE [LARGE SCALE GENOMIC DNA]</scope>
    <source>
        <strain evidence="3 4">CGMCC 4.5723</strain>
    </source>
</reference>
<dbReference type="GO" id="GO:0006355">
    <property type="term" value="P:regulation of DNA-templated transcription"/>
    <property type="evidence" value="ECO:0007669"/>
    <property type="project" value="InterPro"/>
</dbReference>
<evidence type="ECO:0000313" key="3">
    <source>
        <dbReference type="EMBL" id="SHJ32679.1"/>
    </source>
</evidence>
<dbReference type="InterPro" id="IPR036388">
    <property type="entry name" value="WH-like_DNA-bd_sf"/>
</dbReference>
<keyword evidence="4" id="KW-1185">Reference proteome</keyword>
<dbReference type="PRINTS" id="PR00038">
    <property type="entry name" value="HTHLUXR"/>
</dbReference>
<dbReference type="GO" id="GO:0016887">
    <property type="term" value="F:ATP hydrolysis activity"/>
    <property type="evidence" value="ECO:0007669"/>
    <property type="project" value="InterPro"/>
</dbReference>
<dbReference type="PANTHER" id="PTHR47691">
    <property type="entry name" value="REGULATOR-RELATED"/>
    <property type="match status" value="1"/>
</dbReference>
<dbReference type="Pfam" id="PF00196">
    <property type="entry name" value="GerE"/>
    <property type="match status" value="1"/>
</dbReference>
<dbReference type="Gene3D" id="3.40.50.300">
    <property type="entry name" value="P-loop containing nucleotide triphosphate hydrolases"/>
    <property type="match status" value="1"/>
</dbReference>